<dbReference type="SUPFAM" id="SSF82171">
    <property type="entry name" value="DPP6 N-terminal domain-like"/>
    <property type="match status" value="1"/>
</dbReference>
<reference evidence="1 2" key="2">
    <citation type="journal article" date="2022" name="Mar. Drugs">
        <title>Bioassay-Guided Fractionation Leads to the Detection of Cholic Acid Generated by the Rare Thalassomonas sp.</title>
        <authorList>
            <person name="Pheiffer F."/>
            <person name="Schneider Y.K."/>
            <person name="Hansen E.H."/>
            <person name="Andersen J.H."/>
            <person name="Isaksson J."/>
            <person name="Busche T."/>
            <person name="R C."/>
            <person name="Kalinowski J."/>
            <person name="Zyl L.V."/>
            <person name="Trindade M."/>
        </authorList>
    </citation>
    <scope>NUCLEOTIDE SEQUENCE [LARGE SCALE GENOMIC DNA]</scope>
    <source>
        <strain evidence="1 2">XOM25</strain>
    </source>
</reference>
<dbReference type="Proteomes" id="UP000032352">
    <property type="component" value="Chromosome"/>
</dbReference>
<dbReference type="AlphaFoldDB" id="A0AAE9Z960"/>
<proteinExistence type="predicted"/>
<sequence>MSIFSVIDKSYGNSEFPNLKGIYFGQKLPGLISEVFAPDIVSINGRYEYGISFSPDLNEIYFSTQKEGGVASIHFSNIEDGKWQPIKKLKLTNGLKAGEMHPFVSRDGKKIYFTAYSSDFTDTKIWTANRTNNGWSNATKLDSPINDREVFYSILAKNGDLFYTDIFKSKTYFSAFEDGKYPKTKEVEIEFGLHPFISPSQDYLLVDAVAKDQNRKDKDIYVYFKKTDGTWSKPINLGSAVNSNYTETVPSVTPDGKYLFFSRYNEEEGLSNFYWVSTKVIERFRPK</sequence>
<reference evidence="1 2" key="1">
    <citation type="journal article" date="2015" name="Genome Announc.">
        <title>Draft Genome Sequences of Marine Isolates of Thalassomonas viridans and Thalassomonas actiniarum.</title>
        <authorList>
            <person name="Olonade I."/>
            <person name="van Zyl L.J."/>
            <person name="Trindade M."/>
        </authorList>
    </citation>
    <scope>NUCLEOTIDE SEQUENCE [LARGE SCALE GENOMIC DNA]</scope>
    <source>
        <strain evidence="1 2">XOM25</strain>
    </source>
</reference>
<dbReference type="Gene3D" id="2.120.10.30">
    <property type="entry name" value="TolB, C-terminal domain"/>
    <property type="match status" value="1"/>
</dbReference>
<organism evidence="1 2">
    <name type="scientific">Thalassomonas viridans</name>
    <dbReference type="NCBI Taxonomy" id="137584"/>
    <lineage>
        <taxon>Bacteria</taxon>
        <taxon>Pseudomonadati</taxon>
        <taxon>Pseudomonadota</taxon>
        <taxon>Gammaproteobacteria</taxon>
        <taxon>Alteromonadales</taxon>
        <taxon>Colwelliaceae</taxon>
        <taxon>Thalassomonas</taxon>
    </lineage>
</organism>
<name>A0AAE9Z960_9GAMM</name>
<dbReference type="EMBL" id="CP059733">
    <property type="protein sequence ID" value="WDE08360.1"/>
    <property type="molecule type" value="Genomic_DNA"/>
</dbReference>
<protein>
    <submittedName>
        <fullName evidence="1">PD40 domain-containing protein</fullName>
    </submittedName>
</protein>
<gene>
    <name evidence="1" type="ORF">SG34_022820</name>
</gene>
<dbReference type="InterPro" id="IPR011659">
    <property type="entry name" value="WD40"/>
</dbReference>
<accession>A0AAE9Z960</accession>
<keyword evidence="2" id="KW-1185">Reference proteome</keyword>
<dbReference type="KEGG" id="tvd:SG34_022820"/>
<dbReference type="InterPro" id="IPR011042">
    <property type="entry name" value="6-blade_b-propeller_TolB-like"/>
</dbReference>
<dbReference type="Pfam" id="PF07676">
    <property type="entry name" value="PD40"/>
    <property type="match status" value="2"/>
</dbReference>
<evidence type="ECO:0000313" key="1">
    <source>
        <dbReference type="EMBL" id="WDE08360.1"/>
    </source>
</evidence>
<evidence type="ECO:0000313" key="2">
    <source>
        <dbReference type="Proteomes" id="UP000032352"/>
    </source>
</evidence>